<gene>
    <name evidence="2" type="ORF">ACJRO7_004887</name>
</gene>
<reference evidence="2 3" key="1">
    <citation type="submission" date="2024-11" db="EMBL/GenBank/DDBJ databases">
        <title>Chromosome-level genome assembly of Eucalyptus globulus Labill. provides insights into its genome evolution.</title>
        <authorList>
            <person name="Li X."/>
        </authorList>
    </citation>
    <scope>NUCLEOTIDE SEQUENCE [LARGE SCALE GENOMIC DNA]</scope>
    <source>
        <strain evidence="2">CL2024</strain>
        <tissue evidence="2">Fresh tender leaves</tissue>
    </source>
</reference>
<evidence type="ECO:0000313" key="3">
    <source>
        <dbReference type="Proteomes" id="UP001634007"/>
    </source>
</evidence>
<feature type="region of interest" description="Disordered" evidence="1">
    <location>
        <begin position="489"/>
        <end position="510"/>
    </location>
</feature>
<dbReference type="InterPro" id="IPR008004">
    <property type="entry name" value="OCTOPUS-like"/>
</dbReference>
<feature type="compositionally biased region" description="Basic and acidic residues" evidence="1">
    <location>
        <begin position="406"/>
        <end position="427"/>
    </location>
</feature>
<keyword evidence="3" id="KW-1185">Reference proteome</keyword>
<feature type="region of interest" description="Disordered" evidence="1">
    <location>
        <begin position="107"/>
        <end position="131"/>
    </location>
</feature>
<dbReference type="Pfam" id="PF05340">
    <property type="entry name" value="DUF740"/>
    <property type="match status" value="2"/>
</dbReference>
<feature type="compositionally biased region" description="Basic residues" evidence="1">
    <location>
        <begin position="48"/>
        <end position="58"/>
    </location>
</feature>
<feature type="region of interest" description="Disordered" evidence="1">
    <location>
        <begin position="43"/>
        <end position="81"/>
    </location>
</feature>
<dbReference type="EMBL" id="JBJKBG010000010">
    <property type="protein sequence ID" value="KAL3719969.1"/>
    <property type="molecule type" value="Genomic_DNA"/>
</dbReference>
<dbReference type="PANTHER" id="PTHR31659:SF0">
    <property type="entry name" value="EMB|CAB61945.1"/>
    <property type="match status" value="1"/>
</dbReference>
<proteinExistence type="predicted"/>
<dbReference type="PANTHER" id="PTHR31659">
    <property type="entry name" value="PROTEIN: UPF0503-LIKE PROTEIN, PUTATIVE (DUF740)-RELATED"/>
    <property type="match status" value="1"/>
</dbReference>
<feature type="region of interest" description="Disordered" evidence="1">
    <location>
        <begin position="1"/>
        <end position="20"/>
    </location>
</feature>
<feature type="compositionally biased region" description="Acidic residues" evidence="1">
    <location>
        <begin position="111"/>
        <end position="130"/>
    </location>
</feature>
<evidence type="ECO:0000313" key="2">
    <source>
        <dbReference type="EMBL" id="KAL3719969.1"/>
    </source>
</evidence>
<protein>
    <submittedName>
        <fullName evidence="2">Uncharacterized protein</fullName>
    </submittedName>
</protein>
<comment type="caution">
    <text evidence="2">The sequence shown here is derived from an EMBL/GenBank/DDBJ whole genome shotgun (WGS) entry which is preliminary data.</text>
</comment>
<sequence>MTHQGRAQGHRVPSTCPRHPTATPVTGFCASCLRERLAGIDLSTHPGHPLRRCKSHSSARRDGPSGGGGAASVEPRRKSCDVRGRSTLSDLFTLDDGGKCEKGEALFGLREEDENEQEPEEEAEGEEGEEEIRVCARSVRADENVVNNGSVDEGFDDEAEFKTMKEFIDLELESKKQTRKNIRGLLEAASVFRRRLGKWRRREKMKEQCGGNGDDLGVAADATGKKISLRKLREAQSEVGEYGLGRRSCDTDPRFSVDAGRVSVDEVRCSLDEPRASWDGYLVGRSYQYPRLNPMVSFLEDVKVIDIGFKNRVLVEDQSNVVNRQGGRSPGGSVQTRDYYKEPFCAQRRRKSFERLNSARKGSLVDVDDVKMVSNMKISPASTELFYGAKLLIAEEELRGSSSKSSNDDRTESTESASKDDGSIAGGVDEKRFKKLPGWRKAWNVWGLIQRRSESKCAIEERHAAENMEEQLPRVSNGEANGAVSHRLNRSYSRNSSKMDGPGSLNGTGVAQSEGIGLRIREESLLTRNRSVKYSPNNLDNGLLRFYLTPTRSYGSKSVKSRLRKAHTLAKGVV</sequence>
<feature type="region of interest" description="Disordered" evidence="1">
    <location>
        <begin position="398"/>
        <end position="427"/>
    </location>
</feature>
<evidence type="ECO:0000256" key="1">
    <source>
        <dbReference type="SAM" id="MobiDB-lite"/>
    </source>
</evidence>
<name>A0ABD3J091_EUCGL</name>
<dbReference type="Proteomes" id="UP001634007">
    <property type="component" value="Unassembled WGS sequence"/>
</dbReference>
<organism evidence="2 3">
    <name type="scientific">Eucalyptus globulus</name>
    <name type="common">Tasmanian blue gum</name>
    <dbReference type="NCBI Taxonomy" id="34317"/>
    <lineage>
        <taxon>Eukaryota</taxon>
        <taxon>Viridiplantae</taxon>
        <taxon>Streptophyta</taxon>
        <taxon>Embryophyta</taxon>
        <taxon>Tracheophyta</taxon>
        <taxon>Spermatophyta</taxon>
        <taxon>Magnoliopsida</taxon>
        <taxon>eudicotyledons</taxon>
        <taxon>Gunneridae</taxon>
        <taxon>Pentapetalae</taxon>
        <taxon>rosids</taxon>
        <taxon>malvids</taxon>
        <taxon>Myrtales</taxon>
        <taxon>Myrtaceae</taxon>
        <taxon>Myrtoideae</taxon>
        <taxon>Eucalypteae</taxon>
        <taxon>Eucalyptus</taxon>
    </lineage>
</organism>
<dbReference type="AlphaFoldDB" id="A0ABD3J091"/>
<accession>A0ABD3J091</accession>